<accession>A0ABP8YLT2</accession>
<sequence length="683" mass="73555">MTQTDRTVRSHAGRTVGRPLVALLALAVAVGLLALPGAVPRAAAATDGLTETGHARYEVRAGGRVTAEITTTLTNVTPDRGNTYYYWNSYTIGIPASATDLRATSGGYPLTVRREGTDDPGTEVAVATFSPLRYGRTRTVEWTYTIGGAPFRSEQRSRVGKGFATFAAQVPGDDGRTSLEIAAPKTMRFDASEAFARDHRAKRTVYTLDERTDEGGIWAAVSLRDPDVADTTEVTVGDQEITLSSFPGDERWTRFAARQVEQGIPALAELVGSDWPASVDEVREDASPNVLGYGGWFSDDTRRIVVDESLDPGLLLHELTHAWINDDTVRDRWLSEGLTEVIAQRGAAVIEADAEERPAPRRRADVAFPLARWAGPYTLEGEAEAYGYDASYTATKKLTAGLDDEAFAAFVADVYAGNSAYAAPDSPRQLRATTDWRRFVDLLDAHDAGDGAAKVLRRWVLTSDGKKQLSARAEARESYAATDDADGPWTPPLGLRTAMSRWQFDLAATRTEQIDGAPGLAAEVQRTSEAAGLAVPDDVRAAYEQADDDEEYAALVPTLTLAATSIDQVGAVSRSVDTEQDPVTELGQRILEVDALAAAARGALSDGELEQAQRLATETGEQADRATGVGVAVVAGVVLVLALLVLGAWLLVRRVRRRRRRTVLTEPRVVAVVEAPAEDRSVS</sequence>
<evidence type="ECO:0000313" key="3">
    <source>
        <dbReference type="Proteomes" id="UP001500956"/>
    </source>
</evidence>
<gene>
    <name evidence="2" type="ORF">GCM10023216_25510</name>
</gene>
<keyword evidence="1" id="KW-1133">Transmembrane helix</keyword>
<keyword evidence="3" id="KW-1185">Reference proteome</keyword>
<protein>
    <recommendedName>
        <fullName evidence="4">Peptidase M1 membrane alanine aminopeptidase</fullName>
    </recommendedName>
</protein>
<evidence type="ECO:0000313" key="2">
    <source>
        <dbReference type="EMBL" id="GAA4732287.1"/>
    </source>
</evidence>
<name>A0ABP8YLT2_9MICO</name>
<evidence type="ECO:0008006" key="4">
    <source>
        <dbReference type="Google" id="ProtNLM"/>
    </source>
</evidence>
<feature type="transmembrane region" description="Helical" evidence="1">
    <location>
        <begin position="629"/>
        <end position="652"/>
    </location>
</feature>
<keyword evidence="1" id="KW-0472">Membrane</keyword>
<organism evidence="2 3">
    <name type="scientific">Isoptericola chiayiensis</name>
    <dbReference type="NCBI Taxonomy" id="579446"/>
    <lineage>
        <taxon>Bacteria</taxon>
        <taxon>Bacillati</taxon>
        <taxon>Actinomycetota</taxon>
        <taxon>Actinomycetes</taxon>
        <taxon>Micrococcales</taxon>
        <taxon>Promicromonosporaceae</taxon>
        <taxon>Isoptericola</taxon>
    </lineage>
</organism>
<evidence type="ECO:0000256" key="1">
    <source>
        <dbReference type="SAM" id="Phobius"/>
    </source>
</evidence>
<keyword evidence="1" id="KW-0812">Transmembrane</keyword>
<proteinExistence type="predicted"/>
<dbReference type="RefSeq" id="WP_172152149.1">
    <property type="nucleotide sequence ID" value="NZ_BAABID010000013.1"/>
</dbReference>
<dbReference type="Proteomes" id="UP001500956">
    <property type="component" value="Unassembled WGS sequence"/>
</dbReference>
<dbReference type="EMBL" id="BAABID010000013">
    <property type="protein sequence ID" value="GAA4732287.1"/>
    <property type="molecule type" value="Genomic_DNA"/>
</dbReference>
<reference evidence="3" key="1">
    <citation type="journal article" date="2019" name="Int. J. Syst. Evol. Microbiol.">
        <title>The Global Catalogue of Microorganisms (GCM) 10K type strain sequencing project: providing services to taxonomists for standard genome sequencing and annotation.</title>
        <authorList>
            <consortium name="The Broad Institute Genomics Platform"/>
            <consortium name="The Broad Institute Genome Sequencing Center for Infectious Disease"/>
            <person name="Wu L."/>
            <person name="Ma J."/>
        </authorList>
    </citation>
    <scope>NUCLEOTIDE SEQUENCE [LARGE SCALE GENOMIC DNA]</scope>
    <source>
        <strain evidence="3">JCM 18063</strain>
    </source>
</reference>
<comment type="caution">
    <text evidence="2">The sequence shown here is derived from an EMBL/GenBank/DDBJ whole genome shotgun (WGS) entry which is preliminary data.</text>
</comment>